<protein>
    <submittedName>
        <fullName evidence="1">Uncharacterized protein</fullName>
    </submittedName>
</protein>
<dbReference type="EMBL" id="BAAACX010000009">
    <property type="protein sequence ID" value="GAA0390147.1"/>
    <property type="molecule type" value="Genomic_DNA"/>
</dbReference>
<sequence>MEIEAALKVSLPKYAVNPESISQLEHRRLMRDARAELKRIEETRRIGTSGRRMRG</sequence>
<evidence type="ECO:0000313" key="1">
    <source>
        <dbReference type="EMBL" id="GAA0390147.1"/>
    </source>
</evidence>
<accession>A0ABN0YBM2</accession>
<evidence type="ECO:0000313" key="2">
    <source>
        <dbReference type="Proteomes" id="UP001500340"/>
    </source>
</evidence>
<keyword evidence="2" id="KW-1185">Reference proteome</keyword>
<dbReference type="Proteomes" id="UP001500340">
    <property type="component" value="Unassembled WGS sequence"/>
</dbReference>
<reference evidence="1 2" key="1">
    <citation type="journal article" date="2019" name="Int. J. Syst. Evol. Microbiol.">
        <title>The Global Catalogue of Microorganisms (GCM) 10K type strain sequencing project: providing services to taxonomists for standard genome sequencing and annotation.</title>
        <authorList>
            <consortium name="The Broad Institute Genomics Platform"/>
            <consortium name="The Broad Institute Genome Sequencing Center for Infectious Disease"/>
            <person name="Wu L."/>
            <person name="Ma J."/>
        </authorList>
    </citation>
    <scope>NUCLEOTIDE SEQUENCE [LARGE SCALE GENOMIC DNA]</scope>
    <source>
        <strain evidence="1 2">JCM 12774</strain>
    </source>
</reference>
<gene>
    <name evidence="1" type="ORF">GCM10008933_21300</name>
</gene>
<comment type="caution">
    <text evidence="1">The sequence shown here is derived from an EMBL/GenBank/DDBJ whole genome shotgun (WGS) entry which is preliminary data.</text>
</comment>
<organism evidence="1 2">
    <name type="scientific">Paenibacillus motobuensis</name>
    <dbReference type="NCBI Taxonomy" id="295324"/>
    <lineage>
        <taxon>Bacteria</taxon>
        <taxon>Bacillati</taxon>
        <taxon>Bacillota</taxon>
        <taxon>Bacilli</taxon>
        <taxon>Bacillales</taxon>
        <taxon>Paenibacillaceae</taxon>
        <taxon>Paenibacillus</taxon>
    </lineage>
</organism>
<name>A0ABN0YBM2_9BACL</name>
<proteinExistence type="predicted"/>